<keyword evidence="3" id="KW-1185">Reference proteome</keyword>
<gene>
    <name evidence="2" type="ORF">PCOR1329_LOCUS37415</name>
</gene>
<proteinExistence type="predicted"/>
<dbReference type="EMBL" id="CAUYUJ010014535">
    <property type="protein sequence ID" value="CAK0842818.1"/>
    <property type="molecule type" value="Genomic_DNA"/>
</dbReference>
<comment type="caution">
    <text evidence="2">The sequence shown here is derived from an EMBL/GenBank/DDBJ whole genome shotgun (WGS) entry which is preliminary data.</text>
</comment>
<feature type="region of interest" description="Disordered" evidence="1">
    <location>
        <begin position="94"/>
        <end position="115"/>
    </location>
</feature>
<evidence type="ECO:0000256" key="1">
    <source>
        <dbReference type="SAM" id="MobiDB-lite"/>
    </source>
</evidence>
<accession>A0ABN9TB73</accession>
<reference evidence="2" key="1">
    <citation type="submission" date="2023-10" db="EMBL/GenBank/DDBJ databases">
        <authorList>
            <person name="Chen Y."/>
            <person name="Shah S."/>
            <person name="Dougan E. K."/>
            <person name="Thang M."/>
            <person name="Chan C."/>
        </authorList>
    </citation>
    <scope>NUCLEOTIDE SEQUENCE [LARGE SCALE GENOMIC DNA]</scope>
</reference>
<sequence length="188" mass="19737">MQEALGMSAPWPVARGLLALAVPVFPAGSQVPFGPVPLLDVLLSLAVATVLCSAAGHHLTRSGLLLSLRGLLPHHAELRDEAVEEEAHLAAVREPLGDDASADGTGGGKARPAGPRKRTVAELLFIVVHNAAVAMLSPDGQRAAPRDAAARPLVEARARDPRPPHRLPCQYAYCVPRRPGWIFGSSAT</sequence>
<protein>
    <submittedName>
        <fullName evidence="2">Uncharacterized protein</fullName>
    </submittedName>
</protein>
<organism evidence="2 3">
    <name type="scientific">Prorocentrum cordatum</name>
    <dbReference type="NCBI Taxonomy" id="2364126"/>
    <lineage>
        <taxon>Eukaryota</taxon>
        <taxon>Sar</taxon>
        <taxon>Alveolata</taxon>
        <taxon>Dinophyceae</taxon>
        <taxon>Prorocentrales</taxon>
        <taxon>Prorocentraceae</taxon>
        <taxon>Prorocentrum</taxon>
    </lineage>
</organism>
<feature type="compositionally biased region" description="Low complexity" evidence="1">
    <location>
        <begin position="94"/>
        <end position="103"/>
    </location>
</feature>
<dbReference type="Proteomes" id="UP001189429">
    <property type="component" value="Unassembled WGS sequence"/>
</dbReference>
<evidence type="ECO:0000313" key="3">
    <source>
        <dbReference type="Proteomes" id="UP001189429"/>
    </source>
</evidence>
<name>A0ABN9TB73_9DINO</name>
<evidence type="ECO:0000313" key="2">
    <source>
        <dbReference type="EMBL" id="CAK0842818.1"/>
    </source>
</evidence>